<reference evidence="2" key="1">
    <citation type="submission" date="2022-06" db="EMBL/GenBank/DDBJ databases">
        <title>Complete genome of Pseudomonas hydrolytica DSWY01T.</title>
        <authorList>
            <person name="Jung J."/>
            <person name="Jeon C.O."/>
        </authorList>
    </citation>
    <scope>NUCLEOTIDE SEQUENCE</scope>
    <source>
        <strain evidence="2">DSWY01</strain>
    </source>
</reference>
<keyword evidence="3" id="KW-1185">Reference proteome</keyword>
<dbReference type="Proteomes" id="UP001054897">
    <property type="component" value="Chromosome"/>
</dbReference>
<name>A0ABY5AE87_9GAMM</name>
<feature type="transmembrane region" description="Helical" evidence="1">
    <location>
        <begin position="36"/>
        <end position="64"/>
    </location>
</feature>
<gene>
    <name evidence="2" type="ORF">L1F06_007580</name>
</gene>
<sequence>MSNSPSPRRLGAALLGLLQGHVALLAHELEDQRNQALRALLLGGMCFSFALLLLFGLSVLLLVLYWDSHRLAVAIGLCLFHGLGLLTCGTWLLRSLRNAEPPFSATLEELQCDREQLLP</sequence>
<evidence type="ECO:0000256" key="1">
    <source>
        <dbReference type="SAM" id="Phobius"/>
    </source>
</evidence>
<keyword evidence="1" id="KW-1133">Transmembrane helix</keyword>
<dbReference type="Pfam" id="PF07332">
    <property type="entry name" value="Phage_holin_3_6"/>
    <property type="match status" value="1"/>
</dbReference>
<feature type="transmembrane region" description="Helical" evidence="1">
    <location>
        <begin position="71"/>
        <end position="93"/>
    </location>
</feature>
<keyword evidence="1" id="KW-0812">Transmembrane</keyword>
<accession>A0ABY5AE87</accession>
<evidence type="ECO:0000313" key="2">
    <source>
        <dbReference type="EMBL" id="USR41284.1"/>
    </source>
</evidence>
<evidence type="ECO:0000313" key="3">
    <source>
        <dbReference type="Proteomes" id="UP001054897"/>
    </source>
</evidence>
<dbReference type="InterPro" id="IPR009937">
    <property type="entry name" value="Phage_holin_3_6"/>
</dbReference>
<proteinExistence type="predicted"/>
<organism evidence="2 3">
    <name type="scientific">Ectopseudomonas hydrolytica</name>
    <dbReference type="NCBI Taxonomy" id="2493633"/>
    <lineage>
        <taxon>Bacteria</taxon>
        <taxon>Pseudomonadati</taxon>
        <taxon>Pseudomonadota</taxon>
        <taxon>Gammaproteobacteria</taxon>
        <taxon>Pseudomonadales</taxon>
        <taxon>Pseudomonadaceae</taxon>
        <taxon>Ectopseudomonas</taxon>
    </lineage>
</organism>
<keyword evidence="1" id="KW-0472">Membrane</keyword>
<dbReference type="EMBL" id="CP099397">
    <property type="protein sequence ID" value="USR41284.1"/>
    <property type="molecule type" value="Genomic_DNA"/>
</dbReference>
<dbReference type="GeneID" id="300080823"/>
<protein>
    <submittedName>
        <fullName evidence="2">Phage holin family protein</fullName>
    </submittedName>
</protein>
<dbReference type="RefSeq" id="WP_129483164.1">
    <property type="nucleotide sequence ID" value="NZ_CP099397.1"/>
</dbReference>